<dbReference type="WormBase" id="ZC482.4b">
    <property type="protein sequence ID" value="CE54057"/>
    <property type="gene ID" value="WBGene00013913"/>
    <property type="gene designation" value="irld-61"/>
</dbReference>
<evidence type="ECO:0000313" key="5">
    <source>
        <dbReference type="WormBase" id="ZC482.4b"/>
    </source>
</evidence>
<keyword evidence="1" id="KW-0732">Signal</keyword>
<dbReference type="AGR" id="WB:WBGene00013913"/>
<keyword evidence="3" id="KW-0675">Receptor</keyword>
<dbReference type="Gene3D" id="3.80.20.20">
    <property type="entry name" value="Receptor L-domain"/>
    <property type="match status" value="2"/>
</dbReference>
<feature type="domain" description="Receptor L-domain" evidence="2">
    <location>
        <begin position="203"/>
        <end position="310"/>
    </location>
</feature>
<dbReference type="KEGG" id="cel:CELE_ZC482.4"/>
<dbReference type="Proteomes" id="UP000001940">
    <property type="component" value="Chromosome III"/>
</dbReference>
<evidence type="ECO:0000313" key="3">
    <source>
        <dbReference type="EMBL" id="CAA9991456.1"/>
    </source>
</evidence>
<dbReference type="SMR" id="A0A679L8J8"/>
<dbReference type="OrthoDB" id="5861701at2759"/>
<dbReference type="InterPro" id="IPR000494">
    <property type="entry name" value="Rcpt_L-dom"/>
</dbReference>
<name>A0A679L8J8_CAEEL</name>
<feature type="chain" id="PRO_5025505041" evidence="1">
    <location>
        <begin position="23"/>
        <end position="358"/>
    </location>
</feature>
<organism evidence="3 4">
    <name type="scientific">Caenorhabditis elegans</name>
    <dbReference type="NCBI Taxonomy" id="6239"/>
    <lineage>
        <taxon>Eukaryota</taxon>
        <taxon>Metazoa</taxon>
        <taxon>Ecdysozoa</taxon>
        <taxon>Nematoda</taxon>
        <taxon>Chromadorea</taxon>
        <taxon>Rhabditida</taxon>
        <taxon>Rhabditina</taxon>
        <taxon>Rhabditomorpha</taxon>
        <taxon>Rhabditoidea</taxon>
        <taxon>Rhabditidae</taxon>
        <taxon>Peloderinae</taxon>
        <taxon>Caenorhabditis</taxon>
    </lineage>
</organism>
<dbReference type="InterPro" id="IPR053079">
    <property type="entry name" value="SPS2_domain"/>
</dbReference>
<dbReference type="InterPro" id="IPR036941">
    <property type="entry name" value="Rcpt_L-dom_sf"/>
</dbReference>
<dbReference type="CTD" id="191186"/>
<sequence length="358" mass="41223">MYSCISLLKYLFCMSILSNCMADRANDVQKALSYYKINETCVFNETEINSKTIKKFPKCDRVYGIIFIDSNTDLTVFQLKEAFKYMKSLVGGLMIEDTTNLTNLNIFATENSSFWIACATYGVFIRNNTQLVDYSILDKIHLYKPSKREECEYRIENNPKLDVSCEDNNLYTYTYLQVTGNLRDCGCQGTIRNVSSPEHYETCNTLYGGLQLNSTSNISNLPMLRNVITMKGLINIENTSIQDLSFFQSLTTIKYRNVESVVINLRNNSQMTRLGMGLPNQEFSDISSVYNGQEYTLVNFENLHGDFCLTISEVIFYFWFCTLSVKNFHAKLCDEQDPKHVICHFESSPLFQHSFCQV</sequence>
<reference evidence="3 4" key="1">
    <citation type="journal article" date="1998" name="Science">
        <title>Genome sequence of the nematode C. elegans: a platform for investigating biology.</title>
        <authorList>
            <consortium name="The C. elegans sequencing consortium"/>
            <person name="Sulson J.E."/>
            <person name="Waterston R."/>
        </authorList>
    </citation>
    <scope>NUCLEOTIDE SEQUENCE [LARGE SCALE GENOMIC DNA]</scope>
    <source>
        <strain evidence="3 4">Bristol N2</strain>
    </source>
</reference>
<dbReference type="EMBL" id="BX284603">
    <property type="protein sequence ID" value="CAA9991456.1"/>
    <property type="molecule type" value="Genomic_DNA"/>
</dbReference>
<dbReference type="AlphaFoldDB" id="A0A679L8J8"/>
<accession>A0A679L8J8</accession>
<feature type="signal peptide" evidence="1">
    <location>
        <begin position="1"/>
        <end position="22"/>
    </location>
</feature>
<dbReference type="PANTHER" id="PTHR21662">
    <property type="entry name" value="RECEPTOR PROTEIN-TYROSINE KINASE"/>
    <property type="match status" value="1"/>
</dbReference>
<evidence type="ECO:0000256" key="1">
    <source>
        <dbReference type="SAM" id="SignalP"/>
    </source>
</evidence>
<dbReference type="Pfam" id="PF01030">
    <property type="entry name" value="Recep_L_domain"/>
    <property type="match status" value="1"/>
</dbReference>
<dbReference type="RefSeq" id="NP_001366827.1">
    <property type="nucleotide sequence ID" value="NM_001379969.1"/>
</dbReference>
<evidence type="ECO:0000259" key="2">
    <source>
        <dbReference type="Pfam" id="PF01030"/>
    </source>
</evidence>
<dbReference type="GeneID" id="191186"/>
<keyword evidence="4" id="KW-1185">Reference proteome</keyword>
<protein>
    <submittedName>
        <fullName evidence="3">Receptor L-domain domain-containing protein</fullName>
    </submittedName>
</protein>
<dbReference type="PANTHER" id="PTHR21662:SF14">
    <property type="entry name" value="INSULIN_EGF-RECEPTOR L DOMAIN PROTEIN-RELATED"/>
    <property type="match status" value="1"/>
</dbReference>
<evidence type="ECO:0000313" key="4">
    <source>
        <dbReference type="Proteomes" id="UP000001940"/>
    </source>
</evidence>
<proteinExistence type="predicted"/>
<dbReference type="SUPFAM" id="SSF52058">
    <property type="entry name" value="L domain-like"/>
    <property type="match status" value="2"/>
</dbReference>
<gene>
    <name evidence="3 5" type="primary">irld-61</name>
    <name evidence="3" type="ORF">CELE_ZC482.4</name>
    <name evidence="5" type="ORF">ZC482.4</name>
</gene>